<name>A0AAW2H6E8_9NEOP</name>
<dbReference type="InterPro" id="IPR045255">
    <property type="entry name" value="RanBP1-like"/>
</dbReference>
<feature type="domain" description="RanBD1" evidence="2">
    <location>
        <begin position="100"/>
        <end position="239"/>
    </location>
</feature>
<proteinExistence type="predicted"/>
<dbReference type="AlphaFoldDB" id="A0AAW2H6E8"/>
<dbReference type="PROSITE" id="PS50196">
    <property type="entry name" value="RANBD1"/>
    <property type="match status" value="1"/>
</dbReference>
<dbReference type="GO" id="GO:0005096">
    <property type="term" value="F:GTPase activator activity"/>
    <property type="evidence" value="ECO:0007669"/>
    <property type="project" value="TreeGrafter"/>
</dbReference>
<dbReference type="InterPro" id="IPR011993">
    <property type="entry name" value="PH-like_dom_sf"/>
</dbReference>
<feature type="compositionally biased region" description="Basic and acidic residues" evidence="1">
    <location>
        <begin position="20"/>
        <end position="42"/>
    </location>
</feature>
<dbReference type="PANTHER" id="PTHR23138:SF87">
    <property type="entry name" value="E3 SUMO-PROTEIN LIGASE RANBP2"/>
    <property type="match status" value="1"/>
</dbReference>
<feature type="region of interest" description="Disordered" evidence="1">
    <location>
        <begin position="61"/>
        <end position="91"/>
    </location>
</feature>
<comment type="caution">
    <text evidence="3">The sequence shown here is derived from an EMBL/GenBank/DDBJ whole genome shotgun (WGS) entry which is preliminary data.</text>
</comment>
<protein>
    <recommendedName>
        <fullName evidence="2">RanBD1 domain-containing protein</fullName>
    </recommendedName>
</protein>
<dbReference type="Pfam" id="PF00638">
    <property type="entry name" value="Ran_BP1"/>
    <property type="match status" value="1"/>
</dbReference>
<accession>A0AAW2H6E8</accession>
<evidence type="ECO:0000256" key="1">
    <source>
        <dbReference type="SAM" id="MobiDB-lite"/>
    </source>
</evidence>
<dbReference type="GO" id="GO:0005643">
    <property type="term" value="C:nuclear pore"/>
    <property type="evidence" value="ECO:0007669"/>
    <property type="project" value="TreeGrafter"/>
</dbReference>
<feature type="region of interest" description="Disordered" evidence="1">
    <location>
        <begin position="1"/>
        <end position="42"/>
    </location>
</feature>
<organism evidence="3">
    <name type="scientific">Menopon gallinae</name>
    <name type="common">poultry shaft louse</name>
    <dbReference type="NCBI Taxonomy" id="328185"/>
    <lineage>
        <taxon>Eukaryota</taxon>
        <taxon>Metazoa</taxon>
        <taxon>Ecdysozoa</taxon>
        <taxon>Arthropoda</taxon>
        <taxon>Hexapoda</taxon>
        <taxon>Insecta</taxon>
        <taxon>Pterygota</taxon>
        <taxon>Neoptera</taxon>
        <taxon>Paraneoptera</taxon>
        <taxon>Psocodea</taxon>
        <taxon>Troctomorpha</taxon>
        <taxon>Phthiraptera</taxon>
        <taxon>Amblycera</taxon>
        <taxon>Menoponidae</taxon>
        <taxon>Menopon</taxon>
    </lineage>
</organism>
<dbReference type="GO" id="GO:0005737">
    <property type="term" value="C:cytoplasm"/>
    <property type="evidence" value="ECO:0007669"/>
    <property type="project" value="TreeGrafter"/>
</dbReference>
<dbReference type="SMART" id="SM00160">
    <property type="entry name" value="RanBD"/>
    <property type="match status" value="1"/>
</dbReference>
<dbReference type="PANTHER" id="PTHR23138">
    <property type="entry name" value="RAN BINDING PROTEIN"/>
    <property type="match status" value="1"/>
</dbReference>
<reference evidence="3" key="1">
    <citation type="journal article" date="2024" name="Gigascience">
        <title>Chromosome-level genome of the poultry shaft louse Menopon gallinae provides insight into the host-switching and adaptive evolution of parasitic lice.</title>
        <authorList>
            <person name="Xu Y."/>
            <person name="Ma L."/>
            <person name="Liu S."/>
            <person name="Liang Y."/>
            <person name="Liu Q."/>
            <person name="He Z."/>
            <person name="Tian L."/>
            <person name="Duan Y."/>
            <person name="Cai W."/>
            <person name="Li H."/>
            <person name="Song F."/>
        </authorList>
    </citation>
    <scope>NUCLEOTIDE SEQUENCE</scope>
    <source>
        <strain evidence="3">Cailab_2023a</strain>
    </source>
</reference>
<evidence type="ECO:0000259" key="2">
    <source>
        <dbReference type="PROSITE" id="PS50196"/>
    </source>
</evidence>
<sequence length="578" mass="64596">MHELDGGSARGPAEGSMSEKVVEASTEEKVVETRKVHDAEDKKTVVTEKRSIFTQREVVTRDEAKNPFLRQQEEEAKKEAEAPPRESAGLCAGKAAADEIDMKEVKRIQDQYESNNIKDKILFRARCKLFRKNQETKKFEDRGEGEMFIARCTESSMYKVSMVRNQIKTLGCNHFIDPRFDCVSVRSYTRAWSWFASSDDCHTGKNDSKSQFYVVRFAADDESADFKKVYDEGREVNRDILASKALIKGVGRGRMSSSLVGKVSDILLGLENERFRRERRAREESMACIVQIVRSVERLRAHIQAGRSRARRAGASREKRLGSSIKSLYKNVIHMQGCFIERVLSQRAGHPAGDAGGCAKAPKSAQTGCVECSVLGSLAALAKSIVEKTETLYQGATLQRRAVCGACRTPREEHSRGEGSEHGRAESLCAADRIEHAHGRLVRHMERRAELLCNALLPYYTRSKAADVHGDSREGTDKAQQAIDMLRRNIRKHEGRASDTARTLLADVLSQGTAKDDERFLGILGDTVARFENLENSDFLRLSVQFNLARKYVSDIVRLKRGCAVLVSRADVGVRGAA</sequence>
<dbReference type="Gene3D" id="2.30.29.30">
    <property type="entry name" value="Pleckstrin-homology domain (PH domain)/Phosphotyrosine-binding domain (PTB)"/>
    <property type="match status" value="1"/>
</dbReference>
<feature type="compositionally biased region" description="Basic and acidic residues" evidence="1">
    <location>
        <begin position="61"/>
        <end position="84"/>
    </location>
</feature>
<dbReference type="EMBL" id="JARGDH010000047">
    <property type="protein sequence ID" value="KAL0263993.1"/>
    <property type="molecule type" value="Genomic_DNA"/>
</dbReference>
<dbReference type="InterPro" id="IPR000156">
    <property type="entry name" value="Ran_bind_dom"/>
</dbReference>
<evidence type="ECO:0000313" key="3">
    <source>
        <dbReference type="EMBL" id="KAL0263993.1"/>
    </source>
</evidence>
<dbReference type="CDD" id="cd00835">
    <property type="entry name" value="RanBD_family"/>
    <property type="match status" value="1"/>
</dbReference>
<gene>
    <name evidence="3" type="ORF">PYX00_011022</name>
</gene>
<dbReference type="SUPFAM" id="SSF50729">
    <property type="entry name" value="PH domain-like"/>
    <property type="match status" value="1"/>
</dbReference>